<dbReference type="AlphaFoldDB" id="A0AAV9I2N2"/>
<dbReference type="EMBL" id="JANCYU010000006">
    <property type="protein sequence ID" value="KAK4522526.1"/>
    <property type="molecule type" value="Genomic_DNA"/>
</dbReference>
<comment type="similarity">
    <text evidence="2">Belongs to the acetyltransferase family. ArgA subfamily.</text>
</comment>
<evidence type="ECO:0000313" key="11">
    <source>
        <dbReference type="EMBL" id="KAK4522526.1"/>
    </source>
</evidence>
<evidence type="ECO:0000256" key="3">
    <source>
        <dbReference type="ARBA" id="ARBA00012697"/>
    </source>
</evidence>
<dbReference type="Pfam" id="PF00583">
    <property type="entry name" value="Acetyltransf_1"/>
    <property type="match status" value="1"/>
</dbReference>
<dbReference type="PANTHER" id="PTHR30602:SF12">
    <property type="entry name" value="AMINO-ACID ACETYLTRANSFERASE NAGS1, CHLOROPLASTIC-RELATED"/>
    <property type="match status" value="1"/>
</dbReference>
<dbReference type="Pfam" id="PF00696">
    <property type="entry name" value="AA_kinase"/>
    <property type="match status" value="1"/>
</dbReference>
<dbReference type="GO" id="GO:0006526">
    <property type="term" value="P:L-arginine biosynthetic process"/>
    <property type="evidence" value="ECO:0007669"/>
    <property type="project" value="UniProtKB-KW"/>
</dbReference>
<dbReference type="PROSITE" id="PS51186">
    <property type="entry name" value="GNAT"/>
    <property type="match status" value="1"/>
</dbReference>
<comment type="caution">
    <text evidence="11">The sequence shown here is derived from an EMBL/GenBank/DDBJ whole genome shotgun (WGS) entry which is preliminary data.</text>
</comment>
<dbReference type="SUPFAM" id="SSF55729">
    <property type="entry name" value="Acyl-CoA N-acyltransferases (Nat)"/>
    <property type="match status" value="1"/>
</dbReference>
<keyword evidence="5" id="KW-0028">Amino-acid biosynthesis</keyword>
<name>A0AAV9I2N2_9RHOD</name>
<evidence type="ECO:0000256" key="5">
    <source>
        <dbReference type="ARBA" id="ARBA00022605"/>
    </source>
</evidence>
<dbReference type="SUPFAM" id="SSF53633">
    <property type="entry name" value="Carbamate kinase-like"/>
    <property type="match status" value="1"/>
</dbReference>
<evidence type="ECO:0000259" key="10">
    <source>
        <dbReference type="PROSITE" id="PS51186"/>
    </source>
</evidence>
<dbReference type="EC" id="2.3.1.1" evidence="3"/>
<dbReference type="InterPro" id="IPR016181">
    <property type="entry name" value="Acyl_CoA_acyltransferase"/>
</dbReference>
<evidence type="ECO:0000256" key="9">
    <source>
        <dbReference type="SAM" id="MobiDB-lite"/>
    </source>
</evidence>
<evidence type="ECO:0000256" key="2">
    <source>
        <dbReference type="ARBA" id="ARBA00009145"/>
    </source>
</evidence>
<gene>
    <name evidence="11" type="ORF">GAYE_PCTG10G0416</name>
</gene>
<comment type="catalytic activity">
    <reaction evidence="8">
        <text>L-glutamate + acetyl-CoA = N-acetyl-L-glutamate + CoA + H(+)</text>
        <dbReference type="Rhea" id="RHEA:24292"/>
        <dbReference type="ChEBI" id="CHEBI:15378"/>
        <dbReference type="ChEBI" id="CHEBI:29985"/>
        <dbReference type="ChEBI" id="CHEBI:44337"/>
        <dbReference type="ChEBI" id="CHEBI:57287"/>
        <dbReference type="ChEBI" id="CHEBI:57288"/>
        <dbReference type="EC" id="2.3.1.1"/>
    </reaction>
</comment>
<keyword evidence="7" id="KW-0012">Acyltransferase</keyword>
<proteinExistence type="inferred from homology"/>
<accession>A0AAV9I2N2</accession>
<evidence type="ECO:0000256" key="6">
    <source>
        <dbReference type="ARBA" id="ARBA00022679"/>
    </source>
</evidence>
<dbReference type="InterPro" id="IPR001048">
    <property type="entry name" value="Asp/Glu/Uridylate_kinase"/>
</dbReference>
<dbReference type="Gene3D" id="3.40.630.30">
    <property type="match status" value="1"/>
</dbReference>
<comment type="pathway">
    <text evidence="1">Amino-acid biosynthesis; L-arginine biosynthesis; N(2)-acetyl-L-ornithine from L-glutamate: step 1/4.</text>
</comment>
<dbReference type="InterPro" id="IPR036393">
    <property type="entry name" value="AceGlu_kinase-like_sf"/>
</dbReference>
<dbReference type="InterPro" id="IPR000182">
    <property type="entry name" value="GNAT_dom"/>
</dbReference>
<dbReference type="GO" id="GO:0004042">
    <property type="term" value="F:L-glutamate N-acetyltransferase activity"/>
    <property type="evidence" value="ECO:0007669"/>
    <property type="project" value="InterPro"/>
</dbReference>
<feature type="compositionally biased region" description="Polar residues" evidence="9">
    <location>
        <begin position="94"/>
        <end position="105"/>
    </location>
</feature>
<reference evidence="11 12" key="1">
    <citation type="submission" date="2022-07" db="EMBL/GenBank/DDBJ databases">
        <title>Genome-wide signatures of adaptation to extreme environments.</title>
        <authorList>
            <person name="Cho C.H."/>
            <person name="Yoon H.S."/>
        </authorList>
    </citation>
    <scope>NUCLEOTIDE SEQUENCE [LARGE SCALE GENOMIC DNA]</scope>
    <source>
        <strain evidence="11 12">108.79 E11</strain>
    </source>
</reference>
<keyword evidence="12" id="KW-1185">Reference proteome</keyword>
<feature type="domain" description="N-acetyltransferase" evidence="10">
    <location>
        <begin position="420"/>
        <end position="568"/>
    </location>
</feature>
<organism evidence="11 12">
    <name type="scientific">Galdieria yellowstonensis</name>
    <dbReference type="NCBI Taxonomy" id="3028027"/>
    <lineage>
        <taxon>Eukaryota</taxon>
        <taxon>Rhodophyta</taxon>
        <taxon>Bangiophyceae</taxon>
        <taxon>Galdieriales</taxon>
        <taxon>Galdieriaceae</taxon>
        <taxon>Galdieria</taxon>
    </lineage>
</organism>
<protein>
    <recommendedName>
        <fullName evidence="3">amino-acid N-acetyltransferase</fullName>
        <ecNumber evidence="3">2.3.1.1</ecNumber>
    </recommendedName>
</protein>
<keyword evidence="4" id="KW-0055">Arginine biosynthesis</keyword>
<evidence type="ECO:0000313" key="12">
    <source>
        <dbReference type="Proteomes" id="UP001300502"/>
    </source>
</evidence>
<keyword evidence="6" id="KW-0808">Transferase</keyword>
<evidence type="ECO:0000256" key="4">
    <source>
        <dbReference type="ARBA" id="ARBA00022571"/>
    </source>
</evidence>
<feature type="region of interest" description="Disordered" evidence="9">
    <location>
        <begin position="81"/>
        <end position="105"/>
    </location>
</feature>
<dbReference type="InterPro" id="IPR010167">
    <property type="entry name" value="NH2A_AcTrfase"/>
</dbReference>
<evidence type="ECO:0000256" key="7">
    <source>
        <dbReference type="ARBA" id="ARBA00023315"/>
    </source>
</evidence>
<dbReference type="PANTHER" id="PTHR30602">
    <property type="entry name" value="AMINO-ACID ACETYLTRANSFERASE"/>
    <property type="match status" value="1"/>
</dbReference>
<dbReference type="CDD" id="cd04237">
    <property type="entry name" value="AAK_NAGS-ABP"/>
    <property type="match status" value="1"/>
</dbReference>
<evidence type="ECO:0000256" key="8">
    <source>
        <dbReference type="ARBA" id="ARBA00048372"/>
    </source>
</evidence>
<dbReference type="NCBIfam" id="NF003641">
    <property type="entry name" value="PRK05279.1"/>
    <property type="match status" value="1"/>
</dbReference>
<dbReference type="Proteomes" id="UP001300502">
    <property type="component" value="Unassembled WGS sequence"/>
</dbReference>
<dbReference type="GO" id="GO:0005737">
    <property type="term" value="C:cytoplasm"/>
    <property type="evidence" value="ECO:0007669"/>
    <property type="project" value="InterPro"/>
</dbReference>
<evidence type="ECO:0000256" key="1">
    <source>
        <dbReference type="ARBA" id="ARBA00004925"/>
    </source>
</evidence>
<dbReference type="Gene3D" id="3.40.1160.10">
    <property type="entry name" value="Acetylglutamate kinase-like"/>
    <property type="match status" value="1"/>
</dbReference>
<dbReference type="InterPro" id="IPR033719">
    <property type="entry name" value="NAGS_kin"/>
</dbReference>
<sequence>MCRVLLYVTSVPCCYRFRNSVFFGTHSTSYETNRTKFKGRKPMWKFQPSVFMLEGSENSRGKYSDGSLPLNNAQTQSTELSLPSVDGYNKESQGKQVKPSETSPFQPEWLPSFLSWRKRHEGPLRDTFRFGLEDFVSTFRACSPYISAHQNSIFVIHIPGQLLEEELFENTIQDIALLNILGVKVVLVAGSRPQIDTRLAKEGIVPRYSHGFRVTDSLAIKAVKDAAGFVRYEIESKLSRGVFNTPTLNKFHVVSGNFFTAIPKGVIDGIDFGYTGHVRKVEANKIRAHLDRGDIVILTNLGFSPSGELFNCSAEEVAATCAVQLNAEKLIFFTDGDVLVDNRSGGVVHNLPLKYAQKFFDTSSNSFPDMLRIEFENGLKACKGGVRRVHLLNRFVDGVLLMELYTRDGAGIMISRDIYEGIRKAAPEDIGGILQIIEPLENAGILIRRRREQIEKELDHFVVMERDGMVIACAALHIVATDPCTAELACLAVHPEYRRSGKGDALLGYMEREAYSKGVRKLFILSTRTFQWFLERGFKPGAVEDLPVERQKSYNRERNSKIFIKFLEGSRAVDEEELLKKL</sequence>
<dbReference type="CDD" id="cd04301">
    <property type="entry name" value="NAT_SF"/>
    <property type="match status" value="1"/>
</dbReference>
<dbReference type="HAMAP" id="MF_01105">
    <property type="entry name" value="N_acetyl_glu_synth"/>
    <property type="match status" value="1"/>
</dbReference>
<dbReference type="NCBIfam" id="TIGR01890">
    <property type="entry name" value="N-Ac-Glu-synth"/>
    <property type="match status" value="1"/>
</dbReference>